<dbReference type="Pfam" id="PF05016">
    <property type="entry name" value="ParE_toxin"/>
    <property type="match status" value="1"/>
</dbReference>
<evidence type="ECO:0000313" key="3">
    <source>
        <dbReference type="EMBL" id="TPG49820.1"/>
    </source>
</evidence>
<dbReference type="PANTHER" id="PTHR33755">
    <property type="entry name" value="TOXIN PARE1-RELATED"/>
    <property type="match status" value="1"/>
</dbReference>
<dbReference type="AlphaFoldDB" id="A0A502FK16"/>
<comment type="caution">
    <text evidence="3">The sequence shown here is derived from an EMBL/GenBank/DDBJ whole genome shotgun (WGS) entry which is preliminary data.</text>
</comment>
<dbReference type="NCBIfam" id="TIGR02385">
    <property type="entry name" value="RelE_StbE"/>
    <property type="match status" value="1"/>
</dbReference>
<dbReference type="Gene3D" id="3.30.2310.20">
    <property type="entry name" value="RelE-like"/>
    <property type="match status" value="1"/>
</dbReference>
<evidence type="ECO:0000313" key="4">
    <source>
        <dbReference type="Proteomes" id="UP000319931"/>
    </source>
</evidence>
<dbReference type="InterPro" id="IPR007712">
    <property type="entry name" value="RelE/ParE_toxin"/>
</dbReference>
<name>A0A502FK16_9SPHN</name>
<gene>
    <name evidence="3" type="ORF">EAH76_18315</name>
</gene>
<keyword evidence="2" id="KW-1277">Toxin-antitoxin system</keyword>
<evidence type="ECO:0000256" key="2">
    <source>
        <dbReference type="ARBA" id="ARBA00022649"/>
    </source>
</evidence>
<protein>
    <submittedName>
        <fullName evidence="3">Type II toxin-antitoxin system RelE/ParE family toxin</fullName>
    </submittedName>
</protein>
<dbReference type="InterPro" id="IPR035093">
    <property type="entry name" value="RelE/ParE_toxin_dom_sf"/>
</dbReference>
<sequence length="95" mass="10679">MKVNLTPQARDDLVAIRDWIAQDNERAAERVVSRILQTAMMFGQFSKLGRVGEVAGTRSFAVPGLPYRIVYAIAPEGEIDVLTVLHTRRRYPPLV</sequence>
<evidence type="ECO:0000256" key="1">
    <source>
        <dbReference type="ARBA" id="ARBA00006226"/>
    </source>
</evidence>
<comment type="similarity">
    <text evidence="1">Belongs to the RelE toxin family.</text>
</comment>
<dbReference type="RefSeq" id="WP_140851716.1">
    <property type="nucleotide sequence ID" value="NZ_RCZC01000006.1"/>
</dbReference>
<dbReference type="OrthoDB" id="595470at2"/>
<organism evidence="3 4">
    <name type="scientific">Sphingomonas glacialis</name>
    <dbReference type="NCBI Taxonomy" id="658225"/>
    <lineage>
        <taxon>Bacteria</taxon>
        <taxon>Pseudomonadati</taxon>
        <taxon>Pseudomonadota</taxon>
        <taxon>Alphaproteobacteria</taxon>
        <taxon>Sphingomonadales</taxon>
        <taxon>Sphingomonadaceae</taxon>
        <taxon>Sphingomonas</taxon>
    </lineage>
</organism>
<dbReference type="Proteomes" id="UP000319931">
    <property type="component" value="Unassembled WGS sequence"/>
</dbReference>
<accession>A0A502FK16</accession>
<dbReference type="InterPro" id="IPR051803">
    <property type="entry name" value="TA_system_RelE-like_toxin"/>
</dbReference>
<keyword evidence="4" id="KW-1185">Reference proteome</keyword>
<proteinExistence type="inferred from homology"/>
<reference evidence="3 4" key="1">
    <citation type="journal article" date="2019" name="Environ. Microbiol.">
        <title>Species interactions and distinct microbial communities in high Arctic permafrost affected cryosols are associated with the CH4 and CO2 gas fluxes.</title>
        <authorList>
            <person name="Altshuler I."/>
            <person name="Hamel J."/>
            <person name="Turney S."/>
            <person name="Magnuson E."/>
            <person name="Levesque R."/>
            <person name="Greer C."/>
            <person name="Whyte L.G."/>
        </authorList>
    </citation>
    <scope>NUCLEOTIDE SEQUENCE [LARGE SCALE GENOMIC DNA]</scope>
    <source>
        <strain evidence="3 4">E6.1</strain>
    </source>
</reference>
<dbReference type="EMBL" id="RCZC01000006">
    <property type="protein sequence ID" value="TPG49820.1"/>
    <property type="molecule type" value="Genomic_DNA"/>
</dbReference>